<organism evidence="3">
    <name type="scientific">Hymenolepis diminuta</name>
    <name type="common">Rat tapeworm</name>
    <dbReference type="NCBI Taxonomy" id="6216"/>
    <lineage>
        <taxon>Eukaryota</taxon>
        <taxon>Metazoa</taxon>
        <taxon>Spiralia</taxon>
        <taxon>Lophotrochozoa</taxon>
        <taxon>Platyhelminthes</taxon>
        <taxon>Cestoda</taxon>
        <taxon>Eucestoda</taxon>
        <taxon>Cyclophyllidea</taxon>
        <taxon>Hymenolepididae</taxon>
        <taxon>Hymenolepis</taxon>
    </lineage>
</organism>
<dbReference type="Proteomes" id="UP000274504">
    <property type="component" value="Unassembled WGS sequence"/>
</dbReference>
<sequence length="99" mass="11133">MRSLLGETRVDDVILRQLWMKCLPTNMAAYLTTSINRGNLEELAEAADKIQELFERPCVQAVETPTPNRVTTQQSDVLTKLLEKLELLMPNISSQSGSK</sequence>
<evidence type="ECO:0000313" key="2">
    <source>
        <dbReference type="Proteomes" id="UP000274504"/>
    </source>
</evidence>
<reference evidence="3" key="1">
    <citation type="submission" date="2017-02" db="UniProtKB">
        <authorList>
            <consortium name="WormBaseParasite"/>
        </authorList>
    </citation>
    <scope>IDENTIFICATION</scope>
</reference>
<gene>
    <name evidence="1" type="ORF">HDID_LOCUS9456</name>
</gene>
<dbReference type="AlphaFoldDB" id="A0A0R3SV77"/>
<protein>
    <submittedName>
        <fullName evidence="1 3">Uncharacterized protein</fullName>
    </submittedName>
</protein>
<dbReference type="EMBL" id="UYSG01011296">
    <property type="protein sequence ID" value="VDL61792.1"/>
    <property type="molecule type" value="Genomic_DNA"/>
</dbReference>
<accession>A0A0R3SV77</accession>
<dbReference type="OrthoDB" id="6251906at2759"/>
<name>A0A0R3SV77_HYMDI</name>
<evidence type="ECO:0000313" key="1">
    <source>
        <dbReference type="EMBL" id="VDL61792.1"/>
    </source>
</evidence>
<evidence type="ECO:0000313" key="3">
    <source>
        <dbReference type="WBParaSite" id="HDID_0000945801-mRNA-1"/>
    </source>
</evidence>
<proteinExistence type="predicted"/>
<dbReference type="WBParaSite" id="HDID_0000945801-mRNA-1">
    <property type="protein sequence ID" value="HDID_0000945801-mRNA-1"/>
    <property type="gene ID" value="HDID_0000945801"/>
</dbReference>
<reference evidence="1 2" key="2">
    <citation type="submission" date="2018-11" db="EMBL/GenBank/DDBJ databases">
        <authorList>
            <consortium name="Pathogen Informatics"/>
        </authorList>
    </citation>
    <scope>NUCLEOTIDE SEQUENCE [LARGE SCALE GENOMIC DNA]</scope>
</reference>